<protein>
    <submittedName>
        <fullName evidence="2">Uncharacterized protein</fullName>
    </submittedName>
</protein>
<proteinExistence type="predicted"/>
<evidence type="ECO:0000313" key="2">
    <source>
        <dbReference type="EMBL" id="OGG00266.1"/>
    </source>
</evidence>
<dbReference type="EMBL" id="MFJB01000027">
    <property type="protein sequence ID" value="OGG00266.1"/>
    <property type="molecule type" value="Genomic_DNA"/>
</dbReference>
<reference evidence="2 3" key="1">
    <citation type="journal article" date="2016" name="Nat. Commun.">
        <title>Thousands of microbial genomes shed light on interconnected biogeochemical processes in an aquifer system.</title>
        <authorList>
            <person name="Anantharaman K."/>
            <person name="Brown C.T."/>
            <person name="Hug L.A."/>
            <person name="Sharon I."/>
            <person name="Castelle C.J."/>
            <person name="Probst A.J."/>
            <person name="Thomas B.C."/>
            <person name="Singh A."/>
            <person name="Wilkins M.J."/>
            <person name="Karaoz U."/>
            <person name="Brodie E.L."/>
            <person name="Williams K.H."/>
            <person name="Hubbard S.S."/>
            <person name="Banfield J.F."/>
        </authorList>
    </citation>
    <scope>NUCLEOTIDE SEQUENCE [LARGE SCALE GENOMIC DNA]</scope>
</reference>
<accession>A0A1F5YJC1</accession>
<gene>
    <name evidence="2" type="ORF">A2153_04840</name>
</gene>
<evidence type="ECO:0000313" key="3">
    <source>
        <dbReference type="Proteomes" id="UP000177396"/>
    </source>
</evidence>
<feature type="signal peptide" evidence="1">
    <location>
        <begin position="1"/>
        <end position="23"/>
    </location>
</feature>
<keyword evidence="1" id="KW-0732">Signal</keyword>
<organism evidence="2 3">
    <name type="scientific">Candidatus Gottesmanbacteria bacterium RBG_16_38_7b</name>
    <dbReference type="NCBI Taxonomy" id="1798372"/>
    <lineage>
        <taxon>Bacteria</taxon>
        <taxon>Candidatus Gottesmaniibacteriota</taxon>
    </lineage>
</organism>
<dbReference type="AlphaFoldDB" id="A0A1F5YJC1"/>
<feature type="chain" id="PRO_5009522475" evidence="1">
    <location>
        <begin position="24"/>
        <end position="197"/>
    </location>
</feature>
<comment type="caution">
    <text evidence="2">The sequence shown here is derived from an EMBL/GenBank/DDBJ whole genome shotgun (WGS) entry which is preliminary data.</text>
</comment>
<dbReference type="Proteomes" id="UP000177396">
    <property type="component" value="Unassembled WGS sequence"/>
</dbReference>
<evidence type="ECO:0000256" key="1">
    <source>
        <dbReference type="SAM" id="SignalP"/>
    </source>
</evidence>
<name>A0A1F5YJC1_9BACT</name>
<sequence length="197" mass="20420">MKKIYGALIGGGLLLVSAMPALANDDVNRCANGLTGPFSRTRCNINSSQNAAVITSQRAIVVNSARLRLNTGNDASVLNTIAKGDSTGGIEAGVKLDTDANNAKVNVVQVDNDGGVSGKNFLTGPFSRASVNINDSQNAAVITNQQAIVVNSANISANTGNNRCILNTICKISTGDVEAKVKIENDVNNSKTNVTQM</sequence>